<reference evidence="1 3" key="1">
    <citation type="submission" date="2016-11" db="EMBL/GenBank/DDBJ databases">
        <authorList>
            <person name="Kadnikov V."/>
            <person name="Nazina T."/>
        </authorList>
    </citation>
    <scope>NUCLEOTIDE SEQUENCE [LARGE SCALE GENOMIC DNA]</scope>
    <source>
        <strain evidence="1 3">1017</strain>
    </source>
</reference>
<dbReference type="Proteomes" id="UP000186030">
    <property type="component" value="Unassembled WGS sequence"/>
</dbReference>
<dbReference type="EMBL" id="CP133076">
    <property type="protein sequence ID" value="WMJ18072.1"/>
    <property type="molecule type" value="Genomic_DNA"/>
</dbReference>
<evidence type="ECO:0000313" key="1">
    <source>
        <dbReference type="EMBL" id="OKO90242.1"/>
    </source>
</evidence>
<evidence type="ECO:0000313" key="4">
    <source>
        <dbReference type="Proteomes" id="UP001223761"/>
    </source>
</evidence>
<name>A0A1Q5SQJ7_9BACL</name>
<dbReference type="RefSeq" id="WP_074044416.1">
    <property type="nucleotide sequence ID" value="NZ_CP133076.1"/>
</dbReference>
<reference evidence="3" key="2">
    <citation type="submission" date="2017-01" db="EMBL/GenBank/DDBJ databases">
        <title>Genome sequencing and annotation of Geobacillus sp. 1017, a Hydrocarbon-Oxidizing Thermophilic Bacterium Isolated from a Heavy Oil Reservoir (China).</title>
        <authorList>
            <person name="Kadnikov V.V."/>
            <person name="Mardanov A.V."/>
            <person name="Poltaraus A.B."/>
            <person name="Sokolova D.S."/>
            <person name="Semenova E.M."/>
            <person name="Ravin N.V."/>
            <person name="Tourova T.P."/>
            <person name="Nazina T.N."/>
        </authorList>
    </citation>
    <scope>NUCLEOTIDE SEQUENCE [LARGE SCALE GENOMIC DNA]</scope>
    <source>
        <strain evidence="3">1017</strain>
    </source>
</reference>
<reference evidence="1" key="3">
    <citation type="journal article" date="2019" name="Int. J. Syst. Evol. Microbiol.">
        <title>Geobacillus proteiniphilus sp. nov., a thermophilic bacterium isolated from a high-temperature heavy oil reservoir in China.</title>
        <authorList>
            <person name="Semenova E.M."/>
            <person name="Sokolova D.S."/>
            <person name="Grouzdev D.S."/>
            <person name="Poltaraus A.B."/>
            <person name="Vinokurova N.G."/>
            <person name="Tourova T.P."/>
            <person name="Nazina T.N."/>
        </authorList>
    </citation>
    <scope>NUCLEOTIDE SEQUENCE</scope>
    <source>
        <strain evidence="1">1017</strain>
    </source>
</reference>
<evidence type="ECO:0000313" key="3">
    <source>
        <dbReference type="Proteomes" id="UP000186030"/>
    </source>
</evidence>
<dbReference type="EMBL" id="MQMG01000047">
    <property type="protein sequence ID" value="OKO90242.1"/>
    <property type="molecule type" value="Genomic_DNA"/>
</dbReference>
<reference evidence="2 4" key="4">
    <citation type="submission" date="2023-08" db="EMBL/GenBank/DDBJ databases">
        <title>Genome sequencing of the thermostable Gram positive bacteria Geobacillus proteiniphilus strain T-6.</title>
        <authorList>
            <person name="Shulami S."/>
            <person name="Shoham Y."/>
        </authorList>
    </citation>
    <scope>NUCLEOTIDE SEQUENCE [LARGE SCALE GENOMIC DNA]</scope>
    <source>
        <strain evidence="2 4">T-6</strain>
    </source>
</reference>
<accession>A0A1Q5SQJ7</accession>
<proteinExistence type="predicted"/>
<dbReference type="Proteomes" id="UP001223761">
    <property type="component" value="Chromosome"/>
</dbReference>
<keyword evidence="2" id="KW-0966">Cell projection</keyword>
<keyword evidence="2" id="KW-0969">Cilium</keyword>
<keyword evidence="2" id="KW-0282">Flagellum</keyword>
<gene>
    <name evidence="1" type="ORF">BRO54_3079</name>
    <name evidence="2" type="ORF">RA955_08685</name>
</gene>
<keyword evidence="4" id="KW-1185">Reference proteome</keyword>
<sequence>MVERMERTMPTTAVRDATSSRRFQPGQAVVGRVERVEEMETGERAALVRAGGQLVRARLEAPLAVGRLYLFEIHERQGTMYWKAIPLSELASAPSGEEAVRRWQKAWKLPDAALPVLRQALKAGAAATKEEIAALTEAVKETGQPDAAEDVLAHLFRRRLPLSSAVFRALWAAKTGVPLADGLGKLKAAIAALSAHPAALELSRAMEKFLSPPLSAYEAAVRLLLSEEEEAETARALLARLGLAPLPEARRLALREAVQRRRFADIIRQLDLTDEEAFLERWAALDAAYQSGALPAAEAKLWAAARATKDPALSLFCWLRRAAGRLGLEDEAALVRVGKIEDLPSAPSLKRLLLRFLHEPGSEGAKRAAEALLDQLDGMAIAAGGDGLIEHVWLSFPLPLGGRSSDFAVCWQGRRKQGGPLDADYNRIVCCLTLEELGEVIVDMRVQRRIVHISIFHDDPRLAVVAARMAPLVKERFQAHGYALSGIDVKATRSAPPPPSVFLFADSCSEVDCQA</sequence>
<dbReference type="AlphaFoldDB" id="A0A1Q5SQJ7"/>
<organism evidence="1 3">
    <name type="scientific">Geobacillus proteiniphilus</name>
    <dbReference type="NCBI Taxonomy" id="860353"/>
    <lineage>
        <taxon>Bacteria</taxon>
        <taxon>Bacillati</taxon>
        <taxon>Bacillota</taxon>
        <taxon>Bacilli</taxon>
        <taxon>Bacillales</taxon>
        <taxon>Anoxybacillaceae</taxon>
        <taxon>Geobacillus</taxon>
    </lineage>
</organism>
<protein>
    <submittedName>
        <fullName evidence="2">Flagellar hook-length control protein FliK</fullName>
    </submittedName>
</protein>
<evidence type="ECO:0000313" key="2">
    <source>
        <dbReference type="EMBL" id="WMJ18072.1"/>
    </source>
</evidence>